<evidence type="ECO:0000256" key="1">
    <source>
        <dbReference type="SAM" id="MobiDB-lite"/>
    </source>
</evidence>
<keyword evidence="3" id="KW-1185">Reference proteome</keyword>
<dbReference type="EMBL" id="JAAGAX010000001">
    <property type="protein sequence ID" value="KAF2323863.1"/>
    <property type="molecule type" value="Genomic_DNA"/>
</dbReference>
<name>A0A6A6NFF8_HEVBR</name>
<dbReference type="AlphaFoldDB" id="A0A6A6NFF8"/>
<dbReference type="Proteomes" id="UP000467840">
    <property type="component" value="Chromosome 5"/>
</dbReference>
<protein>
    <submittedName>
        <fullName evidence="2">Uncharacterized protein</fullName>
    </submittedName>
</protein>
<evidence type="ECO:0000313" key="2">
    <source>
        <dbReference type="EMBL" id="KAF2323863.1"/>
    </source>
</evidence>
<evidence type="ECO:0000313" key="3">
    <source>
        <dbReference type="Proteomes" id="UP000467840"/>
    </source>
</evidence>
<feature type="compositionally biased region" description="Basic and acidic residues" evidence="1">
    <location>
        <begin position="71"/>
        <end position="91"/>
    </location>
</feature>
<organism evidence="2 3">
    <name type="scientific">Hevea brasiliensis</name>
    <name type="common">Para rubber tree</name>
    <name type="synonym">Siphonia brasiliensis</name>
    <dbReference type="NCBI Taxonomy" id="3981"/>
    <lineage>
        <taxon>Eukaryota</taxon>
        <taxon>Viridiplantae</taxon>
        <taxon>Streptophyta</taxon>
        <taxon>Embryophyta</taxon>
        <taxon>Tracheophyta</taxon>
        <taxon>Spermatophyta</taxon>
        <taxon>Magnoliopsida</taxon>
        <taxon>eudicotyledons</taxon>
        <taxon>Gunneridae</taxon>
        <taxon>Pentapetalae</taxon>
        <taxon>rosids</taxon>
        <taxon>fabids</taxon>
        <taxon>Malpighiales</taxon>
        <taxon>Euphorbiaceae</taxon>
        <taxon>Crotonoideae</taxon>
        <taxon>Micrandreae</taxon>
        <taxon>Hevea</taxon>
    </lineage>
</organism>
<proteinExistence type="predicted"/>
<accession>A0A6A6NFF8</accession>
<comment type="caution">
    <text evidence="2">The sequence shown here is derived from an EMBL/GenBank/DDBJ whole genome shotgun (WGS) entry which is preliminary data.</text>
</comment>
<gene>
    <name evidence="2" type="ORF">GH714_001837</name>
</gene>
<feature type="region of interest" description="Disordered" evidence="1">
    <location>
        <begin position="71"/>
        <end position="106"/>
    </location>
</feature>
<sequence length="106" mass="11278">MADSLPGVVIEEIDEDANNAVPENNVQDGNINEGDYKAMNGGGSEVDVRGNEVEGDVGGNEANERANEFEHAEQGEFVNEHGVNENKEQGENSHVSPGVNDNVAQN</sequence>
<reference evidence="2 3" key="1">
    <citation type="journal article" date="2020" name="Mol. Plant">
        <title>The Chromosome-Based Rubber Tree Genome Provides New Insights into Spurge Genome Evolution and Rubber Biosynthesis.</title>
        <authorList>
            <person name="Liu J."/>
            <person name="Shi C."/>
            <person name="Shi C.C."/>
            <person name="Li W."/>
            <person name="Zhang Q.J."/>
            <person name="Zhang Y."/>
            <person name="Li K."/>
            <person name="Lu H.F."/>
            <person name="Shi C."/>
            <person name="Zhu S.T."/>
            <person name="Xiao Z.Y."/>
            <person name="Nan H."/>
            <person name="Yue Y."/>
            <person name="Zhu X.G."/>
            <person name="Wu Y."/>
            <person name="Hong X.N."/>
            <person name="Fan G.Y."/>
            <person name="Tong Y."/>
            <person name="Zhang D."/>
            <person name="Mao C.L."/>
            <person name="Liu Y.L."/>
            <person name="Hao S.J."/>
            <person name="Liu W.Q."/>
            <person name="Lv M.Q."/>
            <person name="Zhang H.B."/>
            <person name="Liu Y."/>
            <person name="Hu-Tang G.R."/>
            <person name="Wang J.P."/>
            <person name="Wang J.H."/>
            <person name="Sun Y.H."/>
            <person name="Ni S.B."/>
            <person name="Chen W.B."/>
            <person name="Zhang X.C."/>
            <person name="Jiao Y.N."/>
            <person name="Eichler E.E."/>
            <person name="Li G.H."/>
            <person name="Liu X."/>
            <person name="Gao L.Z."/>
        </authorList>
    </citation>
    <scope>NUCLEOTIDE SEQUENCE [LARGE SCALE GENOMIC DNA]</scope>
    <source>
        <strain evidence="3">cv. GT1</strain>
        <tissue evidence="2">Leaf</tissue>
    </source>
</reference>